<reference evidence="4 5" key="1">
    <citation type="submission" date="2016-11" db="EMBL/GenBank/DDBJ databases">
        <title>Interaction between Lactobacillus species and yeast in water kefir.</title>
        <authorList>
            <person name="Behr J."/>
            <person name="Xu D."/>
            <person name="Vogel R.F."/>
        </authorList>
    </citation>
    <scope>NUCLEOTIDE SEQUENCE [LARGE SCALE GENOMIC DNA]</scope>
    <source>
        <strain evidence="4 5">TMW 1.1827</strain>
    </source>
</reference>
<dbReference type="PANTHER" id="PTHR43479">
    <property type="entry name" value="ACREF/ENVCD OPERON REPRESSOR-RELATED"/>
    <property type="match status" value="1"/>
</dbReference>
<feature type="DNA-binding region" description="H-T-H motif" evidence="2">
    <location>
        <begin position="32"/>
        <end position="51"/>
    </location>
</feature>
<organism evidence="4 5">
    <name type="scientific">Liquorilactobacillus nagelii</name>
    <dbReference type="NCBI Taxonomy" id="82688"/>
    <lineage>
        <taxon>Bacteria</taxon>
        <taxon>Bacillati</taxon>
        <taxon>Bacillota</taxon>
        <taxon>Bacilli</taxon>
        <taxon>Lactobacillales</taxon>
        <taxon>Lactobacillaceae</taxon>
        <taxon>Liquorilactobacillus</taxon>
    </lineage>
</organism>
<dbReference type="GO" id="GO:0003677">
    <property type="term" value="F:DNA binding"/>
    <property type="evidence" value="ECO:0007669"/>
    <property type="project" value="UniProtKB-UniRule"/>
</dbReference>
<dbReference type="InterPro" id="IPR039532">
    <property type="entry name" value="TetR_C_Firmicutes"/>
</dbReference>
<sequence length="185" mass="22041">MNGQERLAEQSRAWLTEALFVLLQQENYNEITVKKIAEQAQLSRRTFYRSFKNKDELLNYCSDQLIQKYLNQLKNLKIQKMNFEQVLTVFFEFWWSEREKVRALIKQNLFILLLAKITPQASKLYQEFKAPWHIDGSLNEIEYIMNFSVGGFWNVLNTWLAKPNPEQPQVMVETLLKSLKKLSQN</sequence>
<dbReference type="InterPro" id="IPR009057">
    <property type="entry name" value="Homeodomain-like_sf"/>
</dbReference>
<evidence type="ECO:0000313" key="4">
    <source>
        <dbReference type="EMBL" id="AUJ32130.1"/>
    </source>
</evidence>
<gene>
    <name evidence="4" type="ORF">BSQ50_05910</name>
</gene>
<evidence type="ECO:0000259" key="3">
    <source>
        <dbReference type="PROSITE" id="PS50977"/>
    </source>
</evidence>
<protein>
    <recommendedName>
        <fullName evidence="3">HTH tetR-type domain-containing protein</fullName>
    </recommendedName>
</protein>
<proteinExistence type="predicted"/>
<dbReference type="Pfam" id="PF00440">
    <property type="entry name" value="TetR_N"/>
    <property type="match status" value="1"/>
</dbReference>
<dbReference type="Proteomes" id="UP000324497">
    <property type="component" value="Chromosome"/>
</dbReference>
<name>A0A3Q8CCK7_9LACO</name>
<evidence type="ECO:0000256" key="2">
    <source>
        <dbReference type="PROSITE-ProRule" id="PRU00335"/>
    </source>
</evidence>
<keyword evidence="1 2" id="KW-0238">DNA-binding</keyword>
<dbReference type="InterPro" id="IPR050624">
    <property type="entry name" value="HTH-type_Tx_Regulator"/>
</dbReference>
<dbReference type="RefSeq" id="WP_148126720.1">
    <property type="nucleotide sequence ID" value="NZ_CP018180.1"/>
</dbReference>
<feature type="domain" description="HTH tetR-type" evidence="3">
    <location>
        <begin position="9"/>
        <end position="69"/>
    </location>
</feature>
<dbReference type="SUPFAM" id="SSF46689">
    <property type="entry name" value="Homeodomain-like"/>
    <property type="match status" value="1"/>
</dbReference>
<dbReference type="Gene3D" id="1.10.357.10">
    <property type="entry name" value="Tetracycline Repressor, domain 2"/>
    <property type="match status" value="1"/>
</dbReference>
<dbReference type="EMBL" id="CP018180">
    <property type="protein sequence ID" value="AUJ32130.1"/>
    <property type="molecule type" value="Genomic_DNA"/>
</dbReference>
<dbReference type="PANTHER" id="PTHR43479:SF11">
    <property type="entry name" value="ACREF_ENVCD OPERON REPRESSOR-RELATED"/>
    <property type="match status" value="1"/>
</dbReference>
<dbReference type="KEGG" id="lng:BSQ50_05910"/>
<dbReference type="Pfam" id="PF14278">
    <property type="entry name" value="TetR_C_8"/>
    <property type="match status" value="1"/>
</dbReference>
<accession>A0A3Q8CCK7</accession>
<dbReference type="AlphaFoldDB" id="A0A3Q8CCK7"/>
<evidence type="ECO:0000256" key="1">
    <source>
        <dbReference type="ARBA" id="ARBA00023125"/>
    </source>
</evidence>
<dbReference type="InterPro" id="IPR001647">
    <property type="entry name" value="HTH_TetR"/>
</dbReference>
<dbReference type="PROSITE" id="PS50977">
    <property type="entry name" value="HTH_TETR_2"/>
    <property type="match status" value="1"/>
</dbReference>
<evidence type="ECO:0000313" key="5">
    <source>
        <dbReference type="Proteomes" id="UP000324497"/>
    </source>
</evidence>
<keyword evidence="5" id="KW-1185">Reference proteome</keyword>